<gene>
    <name evidence="10" type="primary">proP5</name>
    <name evidence="10" type="ordered locus">RMA_1192</name>
</gene>
<dbReference type="InterPro" id="IPR036259">
    <property type="entry name" value="MFS_trans_sf"/>
</dbReference>
<keyword evidence="3" id="KW-1003">Cell membrane</keyword>
<protein>
    <submittedName>
        <fullName evidence="10">Proline/betaine transporter</fullName>
    </submittedName>
</protein>
<evidence type="ECO:0000256" key="4">
    <source>
        <dbReference type="ARBA" id="ARBA00022692"/>
    </source>
</evidence>
<keyword evidence="6 8" id="KW-1133">Transmembrane helix</keyword>
<dbReference type="HOGENOM" id="CLU_001265_39_0_5"/>
<evidence type="ECO:0000313" key="10">
    <source>
        <dbReference type="EMBL" id="ABV85177.1"/>
    </source>
</evidence>
<dbReference type="Gene3D" id="1.20.1250.20">
    <property type="entry name" value="MFS general substrate transporter like domains"/>
    <property type="match status" value="2"/>
</dbReference>
<dbReference type="Pfam" id="PF00083">
    <property type="entry name" value="Sugar_tr"/>
    <property type="match status" value="1"/>
</dbReference>
<feature type="transmembrane region" description="Helical" evidence="8">
    <location>
        <begin position="263"/>
        <end position="284"/>
    </location>
</feature>
<feature type="transmembrane region" description="Helical" evidence="8">
    <location>
        <begin position="210"/>
        <end position="229"/>
    </location>
</feature>
<dbReference type="EMBL" id="CP000683">
    <property type="protein sequence ID" value="ABV85177.1"/>
    <property type="molecule type" value="Genomic_DNA"/>
</dbReference>
<evidence type="ECO:0000256" key="6">
    <source>
        <dbReference type="ARBA" id="ARBA00022989"/>
    </source>
</evidence>
<dbReference type="PANTHER" id="PTHR43528">
    <property type="entry name" value="ALPHA-KETOGLUTARATE PERMEASE"/>
    <property type="match status" value="1"/>
</dbReference>
<dbReference type="GO" id="GO:0005886">
    <property type="term" value="C:plasma membrane"/>
    <property type="evidence" value="ECO:0007669"/>
    <property type="project" value="UniProtKB-SubCell"/>
</dbReference>
<feature type="transmembrane region" description="Helical" evidence="8">
    <location>
        <begin position="12"/>
        <end position="31"/>
    </location>
</feature>
<dbReference type="PANTHER" id="PTHR43528:SF1">
    <property type="entry name" value="ALPHA-KETOGLUTARATE PERMEASE"/>
    <property type="match status" value="1"/>
</dbReference>
<keyword evidence="2" id="KW-0813">Transport</keyword>
<feature type="domain" description="Major facilitator superfamily (MFS) profile" evidence="9">
    <location>
        <begin position="41"/>
        <end position="445"/>
    </location>
</feature>
<evidence type="ECO:0000256" key="3">
    <source>
        <dbReference type="ARBA" id="ARBA00022475"/>
    </source>
</evidence>
<comment type="subcellular location">
    <subcellularLocation>
        <location evidence="1">Cell membrane</location>
        <topology evidence="1">Multi-pass membrane protein</topology>
    </subcellularLocation>
</comment>
<feature type="transmembrane region" description="Helical" evidence="8">
    <location>
        <begin position="421"/>
        <end position="441"/>
    </location>
</feature>
<evidence type="ECO:0000256" key="5">
    <source>
        <dbReference type="ARBA" id="ARBA00022847"/>
    </source>
</evidence>
<evidence type="ECO:0000256" key="8">
    <source>
        <dbReference type="SAM" id="Phobius"/>
    </source>
</evidence>
<keyword evidence="4 8" id="KW-0812">Transmembrane</keyword>
<evidence type="ECO:0000259" key="9">
    <source>
        <dbReference type="PROSITE" id="PS50850"/>
    </source>
</evidence>
<feature type="transmembrane region" description="Helical" evidence="8">
    <location>
        <begin position="43"/>
        <end position="61"/>
    </location>
</feature>
<keyword evidence="5" id="KW-0769">Symport</keyword>
<organism evidence="10 11">
    <name type="scientific">Rickettsia massiliae (strain Mtu5)</name>
    <dbReference type="NCBI Taxonomy" id="416276"/>
    <lineage>
        <taxon>Bacteria</taxon>
        <taxon>Pseudomonadati</taxon>
        <taxon>Pseudomonadota</taxon>
        <taxon>Alphaproteobacteria</taxon>
        <taxon>Rickettsiales</taxon>
        <taxon>Rickettsiaceae</taxon>
        <taxon>Rickettsieae</taxon>
        <taxon>Rickettsia</taxon>
        <taxon>spotted fever group</taxon>
    </lineage>
</organism>
<name>A8F2P1_RICM5</name>
<feature type="transmembrane region" description="Helical" evidence="8">
    <location>
        <begin position="114"/>
        <end position="132"/>
    </location>
</feature>
<keyword evidence="11" id="KW-1185">Reference proteome</keyword>
<proteinExistence type="predicted"/>
<dbReference type="GO" id="GO:0015293">
    <property type="term" value="F:symporter activity"/>
    <property type="evidence" value="ECO:0007669"/>
    <property type="project" value="UniProtKB-KW"/>
</dbReference>
<dbReference type="SUPFAM" id="SSF103473">
    <property type="entry name" value="MFS general substrate transporter"/>
    <property type="match status" value="1"/>
</dbReference>
<feature type="transmembrane region" description="Helical" evidence="8">
    <location>
        <begin position="81"/>
        <end position="102"/>
    </location>
</feature>
<dbReference type="KEGG" id="rms:RMA_1192"/>
<feature type="transmembrane region" description="Helical" evidence="8">
    <location>
        <begin position="290"/>
        <end position="317"/>
    </location>
</feature>
<evidence type="ECO:0000256" key="1">
    <source>
        <dbReference type="ARBA" id="ARBA00004651"/>
    </source>
</evidence>
<evidence type="ECO:0000313" key="11">
    <source>
        <dbReference type="Proteomes" id="UP000001311"/>
    </source>
</evidence>
<feature type="transmembrane region" description="Helical" evidence="8">
    <location>
        <begin position="356"/>
        <end position="378"/>
    </location>
</feature>
<accession>A8F2P1</accession>
<evidence type="ECO:0000256" key="7">
    <source>
        <dbReference type="ARBA" id="ARBA00023136"/>
    </source>
</evidence>
<dbReference type="InterPro" id="IPR005828">
    <property type="entry name" value="MFS_sugar_transport-like"/>
</dbReference>
<evidence type="ECO:0000256" key="2">
    <source>
        <dbReference type="ARBA" id="ARBA00022448"/>
    </source>
</evidence>
<keyword evidence="7 8" id="KW-0472">Membrane</keyword>
<feature type="transmembrane region" description="Helical" evidence="8">
    <location>
        <begin position="138"/>
        <end position="157"/>
    </location>
</feature>
<dbReference type="AlphaFoldDB" id="A8F2P1"/>
<feature type="transmembrane region" description="Helical" evidence="8">
    <location>
        <begin position="329"/>
        <end position="350"/>
    </location>
</feature>
<dbReference type="Proteomes" id="UP000001311">
    <property type="component" value="Chromosome"/>
</dbReference>
<dbReference type="PROSITE" id="PS50850">
    <property type="entry name" value="MFS"/>
    <property type="match status" value="1"/>
</dbReference>
<feature type="transmembrane region" description="Helical" evidence="8">
    <location>
        <begin position="178"/>
        <end position="198"/>
    </location>
</feature>
<dbReference type="InterPro" id="IPR020846">
    <property type="entry name" value="MFS_dom"/>
</dbReference>
<sequence>MYSCGYQLQDALLFSKLNFVYLLFVYSQYTFKMKQTKSRNKVLGAFLGTIIEYYDYSLYGFSAAIIADKFFSASTDLLTKLVNVFAVYAAAYLSKPMGAYIFGRIGDIYGRKKALSFTIIGIVIPTLIIGLLPDYASIGVWSTIILVLCRFMQGIFIGGEYDGAAIYVIEHLGAKYRFTASAITRCTGVMGLLCGIGATNFFNSHIFPEWGWRIPFLLSLPLALITLYYRQKFDETPAFKKAHYSQDSIEKLSSIIKKQWKNIARLIFLAGGFGATYQIAIIFMKQYLPIILPSVGIIMSSFSVLIVICFAVCMPIAGFIADRLGVNSVLKIAFICTITASVFFVIAVKYQMTNLGLATSLMLAVSVAPFNALAHSIVIKSFVVKERYRVISLGHNIGSMLMSGTANYICAKVIKSFDFNLFPILYLCMFAVLAYSMTILFNRNR</sequence>
<dbReference type="InterPro" id="IPR051084">
    <property type="entry name" value="H+-coupled_symporters"/>
</dbReference>
<reference evidence="10 11" key="1">
    <citation type="journal article" date="2007" name="Genome Res.">
        <title>Lateral gene transfer between obligate intracellular bacteria: evidence from the Rickettsia massiliae genome.</title>
        <authorList>
            <person name="Blanc G."/>
            <person name="Ogata H."/>
            <person name="Robert C."/>
            <person name="Audic S."/>
            <person name="Claverie J.-M."/>
            <person name="Raoult D."/>
        </authorList>
    </citation>
    <scope>NUCLEOTIDE SEQUENCE [LARGE SCALE GENOMIC DNA]</scope>
    <source>
        <strain evidence="11">Mtu5</strain>
    </source>
</reference>